<name>A0AAU7EIJ1_9FLAO</name>
<evidence type="ECO:0000256" key="2">
    <source>
        <dbReference type="SAM" id="SignalP"/>
    </source>
</evidence>
<accession>A0AAU7EIJ1</accession>
<gene>
    <name evidence="4" type="ORF">QLS71_005335</name>
</gene>
<dbReference type="InterPro" id="IPR032812">
    <property type="entry name" value="SbsA_Ig"/>
</dbReference>
<protein>
    <submittedName>
        <fullName evidence="4">Ig-like domain-containing protein</fullName>
    </submittedName>
</protein>
<keyword evidence="1 2" id="KW-0732">Signal</keyword>
<feature type="chain" id="PRO_5043504265" evidence="2">
    <location>
        <begin position="23"/>
        <end position="537"/>
    </location>
</feature>
<proteinExistence type="predicted"/>
<dbReference type="Pfam" id="PF13205">
    <property type="entry name" value="Big_5"/>
    <property type="match status" value="1"/>
</dbReference>
<dbReference type="EMBL" id="CP155618">
    <property type="protein sequence ID" value="XBL15439.1"/>
    <property type="molecule type" value="Genomic_DNA"/>
</dbReference>
<evidence type="ECO:0000259" key="3">
    <source>
        <dbReference type="Pfam" id="PF13205"/>
    </source>
</evidence>
<dbReference type="KEGG" id="mlil:QLS71_005335"/>
<feature type="signal peptide" evidence="2">
    <location>
        <begin position="1"/>
        <end position="22"/>
    </location>
</feature>
<dbReference type="AlphaFoldDB" id="A0AAU7EIJ1"/>
<sequence>MNKTLSSFILLIFLGLVFVNCANRGTPDGGPKDEMPPKIVEELPKNYNTNFKGKIIKIYFDEYVKIKDIQKQLIISPPMTYPPEITPLGGASKYITIKIFDTLQPNTTYAFNFGNSITDNNEGNPYPYYRYVFSTGSYIDSLSVKGTIVDALKRQPETFVNVALYEVDSTFTDSIIYKNPPKYITNTLDSVTTFSIENIKAGKYMLMALKDGNADNKFQQKTDQIAYYKSFITVPTDTLYTLKLFKEELDFKAVRPALVATQKIAIGYEGDYSKMKINVKSETPPDFEHRITKDEKTDTLYYWYKPKFEADSLILNVSHANFNFDKDYTVKIRKQKKDSLTIKTISSGVIGLEQPFKIRGSIPFVSFDTSKVNLIDKDSTKVSFATEFDSINNTYAFNFKKTEANSYKMLVLPEAFTDFFDNKSDTLKFNLSTGKASDFGFVRFTLVNANYPLIVQLTNEKGDVRAEKYTTKPETIDFLNLQPSTYYIRVIHDANGNGIYDTGSYLKKIQAERVSHFKEIEVRADWGYPETLEFTSE</sequence>
<keyword evidence="5" id="KW-1185">Reference proteome</keyword>
<evidence type="ECO:0000313" key="5">
    <source>
        <dbReference type="Proteomes" id="UP001224325"/>
    </source>
</evidence>
<evidence type="ECO:0000256" key="1">
    <source>
        <dbReference type="ARBA" id="ARBA00022729"/>
    </source>
</evidence>
<reference evidence="4" key="1">
    <citation type="submission" date="2024-04" db="EMBL/GenBank/DDBJ databases">
        <title>Mariniflexile litorale, isolated from the shallow sediments of the Sea of Japan.</title>
        <authorList>
            <person name="Romanenko L."/>
            <person name="Isaeva M."/>
        </authorList>
    </citation>
    <scope>NUCLEOTIDE SEQUENCE [LARGE SCALE GENOMIC DNA]</scope>
    <source>
        <strain evidence="4">KMM 9835</strain>
    </source>
</reference>
<evidence type="ECO:0000313" key="4">
    <source>
        <dbReference type="EMBL" id="XBL15439.1"/>
    </source>
</evidence>
<organism evidence="4 5">
    <name type="scientific">Mariniflexile litorale</name>
    <dbReference type="NCBI Taxonomy" id="3045158"/>
    <lineage>
        <taxon>Bacteria</taxon>
        <taxon>Pseudomonadati</taxon>
        <taxon>Bacteroidota</taxon>
        <taxon>Flavobacteriia</taxon>
        <taxon>Flavobacteriales</taxon>
        <taxon>Flavobacteriaceae</taxon>
        <taxon>Mariniflexile</taxon>
    </lineage>
</organism>
<dbReference type="RefSeq" id="WP_308991440.1">
    <property type="nucleotide sequence ID" value="NZ_CP155618.1"/>
</dbReference>
<dbReference type="Proteomes" id="UP001224325">
    <property type="component" value="Chromosome"/>
</dbReference>
<feature type="domain" description="SbsA Ig-like" evidence="3">
    <location>
        <begin position="33"/>
        <end position="135"/>
    </location>
</feature>